<dbReference type="HOGENOM" id="CLU_088957_0_0_2"/>
<evidence type="ECO:0000256" key="5">
    <source>
        <dbReference type="ARBA" id="ARBA00023136"/>
    </source>
</evidence>
<gene>
    <name evidence="7" type="ordered locus">Metfor_2103</name>
</gene>
<evidence type="ECO:0000256" key="2">
    <source>
        <dbReference type="ARBA" id="ARBA00022475"/>
    </source>
</evidence>
<keyword evidence="4 6" id="KW-1133">Transmembrane helix</keyword>
<dbReference type="InterPro" id="IPR038730">
    <property type="entry name" value="HyfE-like"/>
</dbReference>
<keyword evidence="2" id="KW-1003">Cell membrane</keyword>
<reference evidence="8" key="1">
    <citation type="submission" date="2011-12" db="EMBL/GenBank/DDBJ databases">
        <title>Complete sequence of Methanoregula formicicum SMSP.</title>
        <authorList>
            <person name="Lucas S."/>
            <person name="Han J."/>
            <person name="Lapidus A."/>
            <person name="Cheng J.-F."/>
            <person name="Goodwin L."/>
            <person name="Pitluck S."/>
            <person name="Peters L."/>
            <person name="Ovchinnikova G."/>
            <person name="Teshima H."/>
            <person name="Detter J.C."/>
            <person name="Han C."/>
            <person name="Tapia R."/>
            <person name="Land M."/>
            <person name="Hauser L."/>
            <person name="Kyrpides N."/>
            <person name="Ivanova N."/>
            <person name="Pagani I."/>
            <person name="Imachi H."/>
            <person name="Tamaki H."/>
            <person name="Sekiguchi Y."/>
            <person name="Kamagata Y."/>
            <person name="Cadillo-Quiroz H."/>
            <person name="Zinder S."/>
            <person name="Liu W.-T."/>
            <person name="Woyke T."/>
        </authorList>
    </citation>
    <scope>NUCLEOTIDE SEQUENCE [LARGE SCALE GENOMIC DNA]</scope>
    <source>
        <strain evidence="8">DSM 22288 / NBRC 105244 / SMSP</strain>
    </source>
</reference>
<evidence type="ECO:0000256" key="6">
    <source>
        <dbReference type="SAM" id="Phobius"/>
    </source>
</evidence>
<feature type="transmembrane region" description="Helical" evidence="6">
    <location>
        <begin position="6"/>
        <end position="26"/>
    </location>
</feature>
<name>L0HGG9_METFS</name>
<dbReference type="EMBL" id="CP003167">
    <property type="protein sequence ID" value="AGB03110.1"/>
    <property type="molecule type" value="Genomic_DNA"/>
</dbReference>
<feature type="transmembrane region" description="Helical" evidence="6">
    <location>
        <begin position="160"/>
        <end position="177"/>
    </location>
</feature>
<evidence type="ECO:0000256" key="1">
    <source>
        <dbReference type="ARBA" id="ARBA00004651"/>
    </source>
</evidence>
<evidence type="ECO:0000256" key="3">
    <source>
        <dbReference type="ARBA" id="ARBA00022692"/>
    </source>
</evidence>
<feature type="transmembrane region" description="Helical" evidence="6">
    <location>
        <begin position="31"/>
        <end position="54"/>
    </location>
</feature>
<feature type="transmembrane region" description="Helical" evidence="6">
    <location>
        <begin position="183"/>
        <end position="206"/>
    </location>
</feature>
<dbReference type="GeneID" id="14309495"/>
<feature type="transmembrane region" description="Helical" evidence="6">
    <location>
        <begin position="130"/>
        <end position="151"/>
    </location>
</feature>
<dbReference type="PANTHER" id="PTHR38601">
    <property type="entry name" value="HYDROGENASE-4 COMPONENT E"/>
    <property type="match status" value="1"/>
</dbReference>
<evidence type="ECO:0000313" key="7">
    <source>
        <dbReference type="EMBL" id="AGB03110.1"/>
    </source>
</evidence>
<protein>
    <submittedName>
        <fullName evidence="7">Hydrogenase 4 membrane component (E)</fullName>
    </submittedName>
</protein>
<accession>L0HGG9</accession>
<feature type="transmembrane region" description="Helical" evidence="6">
    <location>
        <begin position="60"/>
        <end position="83"/>
    </location>
</feature>
<dbReference type="RefSeq" id="WP_015286073.1">
    <property type="nucleotide sequence ID" value="NC_019943.1"/>
</dbReference>
<organism evidence="7 8">
    <name type="scientific">Methanoregula formicica (strain DSM 22288 / NBRC 105244 / SMSP)</name>
    <dbReference type="NCBI Taxonomy" id="593750"/>
    <lineage>
        <taxon>Archaea</taxon>
        <taxon>Methanobacteriati</taxon>
        <taxon>Methanobacteriota</taxon>
        <taxon>Stenosarchaea group</taxon>
        <taxon>Methanomicrobia</taxon>
        <taxon>Methanomicrobiales</taxon>
        <taxon>Methanoregulaceae</taxon>
        <taxon>Methanoregula</taxon>
    </lineage>
</organism>
<keyword evidence="3 6" id="KW-0812">Transmembrane</keyword>
<evidence type="ECO:0000256" key="4">
    <source>
        <dbReference type="ARBA" id="ARBA00022989"/>
    </source>
</evidence>
<evidence type="ECO:0000313" key="8">
    <source>
        <dbReference type="Proteomes" id="UP000010824"/>
    </source>
</evidence>
<dbReference type="OrthoDB" id="137723at2157"/>
<reference evidence="7 8" key="2">
    <citation type="journal article" date="2014" name="Genome Announc.">
        <title>Complete Genome Sequence of Methanoregula formicica SMSPT, a Mesophilic Hydrogenotrophic Methanogen Isolated from a Methanogenic Upflow Anaerobic Sludge Blanket Reactor.</title>
        <authorList>
            <person name="Yamamoto K."/>
            <person name="Tamaki H."/>
            <person name="Cadillo-Quiroz H."/>
            <person name="Imachi H."/>
            <person name="Kyrpides N."/>
            <person name="Woyke T."/>
            <person name="Goodwin L."/>
            <person name="Zinder S.H."/>
            <person name="Kamagata Y."/>
            <person name="Liu W.T."/>
        </authorList>
    </citation>
    <scope>NUCLEOTIDE SEQUENCE [LARGE SCALE GENOMIC DNA]</scope>
    <source>
        <strain evidence="8">DSM 22288 / NBRC 105244 / SMSP</strain>
    </source>
</reference>
<dbReference type="Proteomes" id="UP000010824">
    <property type="component" value="Chromosome"/>
</dbReference>
<proteinExistence type="predicted"/>
<dbReference type="GO" id="GO:0005886">
    <property type="term" value="C:plasma membrane"/>
    <property type="evidence" value="ECO:0007669"/>
    <property type="project" value="UniProtKB-SubCell"/>
</dbReference>
<comment type="subcellular location">
    <subcellularLocation>
        <location evidence="1">Cell membrane</location>
        <topology evidence="1">Multi-pass membrane protein</topology>
    </subcellularLocation>
</comment>
<dbReference type="AlphaFoldDB" id="L0HGG9"/>
<dbReference type="KEGG" id="mfo:Metfor_2103"/>
<dbReference type="eggNOG" id="arCOG03627">
    <property type="taxonomic scope" value="Archaea"/>
</dbReference>
<keyword evidence="8" id="KW-1185">Reference proteome</keyword>
<sequence length="230" mass="25593" precursor="true">MIDPALIQSVIRILFAVVIVTAAYIISTRNLISLVSVYALQSLTLVLMALALWSLEGATVLLAIAAVTFVSKVIVIPYFIASIQERIRIRRDIEFHFLSPTTSLLLSMALILFIYIALANILEGTPARESLFFFGAVIGLSLMLMGMMVTFSRKRAITKVLGYLSMENGVLLFGMFVTELPFIIEFLIIIDLIILVILTTILTVGLDSTLEEYHQRLHRFHLVGDTEDGP</sequence>
<keyword evidence="5 6" id="KW-0472">Membrane</keyword>
<dbReference type="STRING" id="593750.Metfor_2103"/>
<dbReference type="InParanoid" id="L0HGG9"/>
<feature type="transmembrane region" description="Helical" evidence="6">
    <location>
        <begin position="95"/>
        <end position="118"/>
    </location>
</feature>
<dbReference type="PANTHER" id="PTHR38601:SF1">
    <property type="entry name" value="HYDROGENASE-4 COMPONENT E"/>
    <property type="match status" value="1"/>
</dbReference>